<dbReference type="Gene3D" id="1.20.1250.20">
    <property type="entry name" value="MFS general substrate transporter like domains"/>
    <property type="match status" value="1"/>
</dbReference>
<comment type="caution">
    <text evidence="2">The sequence shown here is derived from an EMBL/GenBank/DDBJ whole genome shotgun (WGS) entry which is preliminary data.</text>
</comment>
<dbReference type="AlphaFoldDB" id="A0A8H6QB69"/>
<keyword evidence="1" id="KW-0472">Membrane</keyword>
<feature type="transmembrane region" description="Helical" evidence="1">
    <location>
        <begin position="26"/>
        <end position="46"/>
    </location>
</feature>
<proteinExistence type="predicted"/>
<feature type="transmembrane region" description="Helical" evidence="1">
    <location>
        <begin position="58"/>
        <end position="80"/>
    </location>
</feature>
<sequence length="118" mass="12725">MTVAISNPAAPPVSARAYLSVTGGTCALLCTVGFVVAFGVFQGYYTEHLFRGMSEFDISWIGSASIFLLYVSAPICGVLVDRFGPKVIIMCPLNFEPSFTPMTRHRFCSSPGRSGSSW</sequence>
<evidence type="ECO:0000256" key="1">
    <source>
        <dbReference type="SAM" id="Phobius"/>
    </source>
</evidence>
<evidence type="ECO:0000313" key="2">
    <source>
        <dbReference type="EMBL" id="KAF7170506.1"/>
    </source>
</evidence>
<gene>
    <name evidence="2" type="ORF">CNMCM5623_002937</name>
</gene>
<dbReference type="Proteomes" id="UP000654922">
    <property type="component" value="Unassembled WGS sequence"/>
</dbReference>
<evidence type="ECO:0008006" key="4">
    <source>
        <dbReference type="Google" id="ProtNLM"/>
    </source>
</evidence>
<dbReference type="EMBL" id="JACBAE010001212">
    <property type="protein sequence ID" value="KAF7170506.1"/>
    <property type="molecule type" value="Genomic_DNA"/>
</dbReference>
<evidence type="ECO:0000313" key="3">
    <source>
        <dbReference type="Proteomes" id="UP000654922"/>
    </source>
</evidence>
<protein>
    <recommendedName>
        <fullName evidence="4">Major facilitator superfamily (MFS) profile domain-containing protein</fullName>
    </recommendedName>
</protein>
<dbReference type="SUPFAM" id="SSF103473">
    <property type="entry name" value="MFS general substrate transporter"/>
    <property type="match status" value="1"/>
</dbReference>
<keyword evidence="1" id="KW-1133">Transmembrane helix</keyword>
<accession>A0A8H6QB69</accession>
<name>A0A8H6QB69_9EURO</name>
<organism evidence="2 3">
    <name type="scientific">Aspergillus felis</name>
    <dbReference type="NCBI Taxonomy" id="1287682"/>
    <lineage>
        <taxon>Eukaryota</taxon>
        <taxon>Fungi</taxon>
        <taxon>Dikarya</taxon>
        <taxon>Ascomycota</taxon>
        <taxon>Pezizomycotina</taxon>
        <taxon>Eurotiomycetes</taxon>
        <taxon>Eurotiomycetidae</taxon>
        <taxon>Eurotiales</taxon>
        <taxon>Aspergillaceae</taxon>
        <taxon>Aspergillus</taxon>
        <taxon>Aspergillus subgen. Fumigati</taxon>
    </lineage>
</organism>
<keyword evidence="1" id="KW-0812">Transmembrane</keyword>
<dbReference type="InterPro" id="IPR036259">
    <property type="entry name" value="MFS_trans_sf"/>
</dbReference>
<reference evidence="2" key="1">
    <citation type="submission" date="2020-06" db="EMBL/GenBank/DDBJ databases">
        <title>Draft genome sequences of strains closely related to Aspergillus parafelis and Aspergillus hiratsukae.</title>
        <authorList>
            <person name="Dos Santos R.A.C."/>
            <person name="Rivero-Menendez O."/>
            <person name="Steenwyk J.L."/>
            <person name="Mead M.E."/>
            <person name="Goldman G.H."/>
            <person name="Alastruey-Izquierdo A."/>
            <person name="Rokas A."/>
        </authorList>
    </citation>
    <scope>NUCLEOTIDE SEQUENCE</scope>
    <source>
        <strain evidence="2">CNM-CM5623</strain>
    </source>
</reference>